<organism evidence="7 8">
    <name type="scientific">Wenzhouxiangella sediminis</name>
    <dbReference type="NCBI Taxonomy" id="1792836"/>
    <lineage>
        <taxon>Bacteria</taxon>
        <taxon>Pseudomonadati</taxon>
        <taxon>Pseudomonadota</taxon>
        <taxon>Gammaproteobacteria</taxon>
        <taxon>Chromatiales</taxon>
        <taxon>Wenzhouxiangellaceae</taxon>
        <taxon>Wenzhouxiangella</taxon>
    </lineage>
</organism>
<dbReference type="RefSeq" id="WP_116651918.1">
    <property type="nucleotide sequence ID" value="NZ_QUZK01000052.1"/>
</dbReference>
<dbReference type="OrthoDB" id="9795980at2"/>
<dbReference type="Pfam" id="PF02482">
    <property type="entry name" value="Ribosomal_S30AE"/>
    <property type="match status" value="1"/>
</dbReference>
<proteinExistence type="inferred from homology"/>
<protein>
    <recommendedName>
        <fullName evidence="4">Ribosome hibernation promoting factor</fullName>
    </recommendedName>
    <alternativeName>
        <fullName evidence="5">Hibernation factor HPF</fullName>
    </alternativeName>
</protein>
<feature type="region of interest" description="Disordered" evidence="6">
    <location>
        <begin position="87"/>
        <end position="106"/>
    </location>
</feature>
<sequence>MQLEVTGQNIEITQALKAYIAEKSERLERHFDNLISAHFVLHLEKLQHTVEGTITVGGRTNPLHAEAQAEDMYAAIDALMDKLDRQVRRHKDKVTSHRNSRPAEAG</sequence>
<evidence type="ECO:0000256" key="3">
    <source>
        <dbReference type="ARBA" id="ARBA00038695"/>
    </source>
</evidence>
<dbReference type="InterPro" id="IPR003489">
    <property type="entry name" value="RHF/RaiA"/>
</dbReference>
<comment type="similarity">
    <text evidence="2">Belongs to the HPF/YfiA ribosome-associated protein family. Short HPF subfamily.</text>
</comment>
<dbReference type="PANTHER" id="PTHR33231:SF1">
    <property type="entry name" value="30S RIBOSOMAL PROTEIN"/>
    <property type="match status" value="1"/>
</dbReference>
<dbReference type="Proteomes" id="UP000260351">
    <property type="component" value="Unassembled WGS sequence"/>
</dbReference>
<dbReference type="CDD" id="cd00552">
    <property type="entry name" value="RaiA"/>
    <property type="match status" value="1"/>
</dbReference>
<evidence type="ECO:0000313" key="8">
    <source>
        <dbReference type="Proteomes" id="UP000260351"/>
    </source>
</evidence>
<dbReference type="SUPFAM" id="SSF69754">
    <property type="entry name" value="Ribosome binding protein Y (YfiA homologue)"/>
    <property type="match status" value="1"/>
</dbReference>
<comment type="caution">
    <text evidence="7">The sequence shown here is derived from an EMBL/GenBank/DDBJ whole genome shotgun (WGS) entry which is preliminary data.</text>
</comment>
<evidence type="ECO:0000256" key="6">
    <source>
        <dbReference type="SAM" id="MobiDB-lite"/>
    </source>
</evidence>
<dbReference type="InterPro" id="IPR036567">
    <property type="entry name" value="RHF-like"/>
</dbReference>
<evidence type="ECO:0000313" key="7">
    <source>
        <dbReference type="EMBL" id="RFF29112.1"/>
    </source>
</evidence>
<keyword evidence="1" id="KW-0810">Translation regulation</keyword>
<reference evidence="7 8" key="1">
    <citation type="submission" date="2018-08" db="EMBL/GenBank/DDBJ databases">
        <title>Wenzhouxiangella salilacus sp. nov., a novel bacterium isolated from a saline lake in Xinjiang Province, China.</title>
        <authorList>
            <person name="Han S."/>
        </authorList>
    </citation>
    <scope>NUCLEOTIDE SEQUENCE [LARGE SCALE GENOMIC DNA]</scope>
    <source>
        <strain evidence="7 8">XDB06</strain>
    </source>
</reference>
<feature type="compositionally biased region" description="Basic residues" evidence="6">
    <location>
        <begin position="87"/>
        <end position="100"/>
    </location>
</feature>
<evidence type="ECO:0000256" key="2">
    <source>
        <dbReference type="ARBA" id="ARBA00038434"/>
    </source>
</evidence>
<dbReference type="InterPro" id="IPR050574">
    <property type="entry name" value="HPF/YfiA_ribosome-assoc"/>
</dbReference>
<dbReference type="GO" id="GO:0022627">
    <property type="term" value="C:cytosolic small ribosomal subunit"/>
    <property type="evidence" value="ECO:0007669"/>
    <property type="project" value="TreeGrafter"/>
</dbReference>
<accession>A0A3E1K4U6</accession>
<dbReference type="Gene3D" id="3.30.160.100">
    <property type="entry name" value="Ribosome hibernation promotion factor-like"/>
    <property type="match status" value="1"/>
</dbReference>
<gene>
    <name evidence="7" type="primary">raiA</name>
    <name evidence="7" type="ORF">DZC52_14755</name>
</gene>
<evidence type="ECO:0000256" key="5">
    <source>
        <dbReference type="ARBA" id="ARBA00041319"/>
    </source>
</evidence>
<dbReference type="GO" id="GO:0045900">
    <property type="term" value="P:negative regulation of translational elongation"/>
    <property type="evidence" value="ECO:0007669"/>
    <property type="project" value="TreeGrafter"/>
</dbReference>
<name>A0A3E1K4U6_9GAMM</name>
<evidence type="ECO:0000256" key="1">
    <source>
        <dbReference type="ARBA" id="ARBA00022845"/>
    </source>
</evidence>
<keyword evidence="8" id="KW-1185">Reference proteome</keyword>
<evidence type="ECO:0000256" key="4">
    <source>
        <dbReference type="ARBA" id="ARBA00041148"/>
    </source>
</evidence>
<dbReference type="FunFam" id="3.30.160.100:FF:000001">
    <property type="entry name" value="Ribosome hibernation promoting factor"/>
    <property type="match status" value="1"/>
</dbReference>
<dbReference type="AlphaFoldDB" id="A0A3E1K4U6"/>
<dbReference type="GO" id="GO:0043024">
    <property type="term" value="F:ribosomal small subunit binding"/>
    <property type="evidence" value="ECO:0007669"/>
    <property type="project" value="TreeGrafter"/>
</dbReference>
<comment type="subunit">
    <text evidence="3">Associates exclusively with 100S ribosomes, which are dimers of 70S ribosomes.</text>
</comment>
<dbReference type="PANTHER" id="PTHR33231">
    <property type="entry name" value="30S RIBOSOMAL PROTEIN"/>
    <property type="match status" value="1"/>
</dbReference>
<dbReference type="NCBIfam" id="TIGR00741">
    <property type="entry name" value="yfiA"/>
    <property type="match status" value="1"/>
</dbReference>
<dbReference type="EMBL" id="QUZK01000052">
    <property type="protein sequence ID" value="RFF29112.1"/>
    <property type="molecule type" value="Genomic_DNA"/>
</dbReference>